<dbReference type="EMBL" id="FSRA01000001">
    <property type="protein sequence ID" value="SIN70464.1"/>
    <property type="molecule type" value="Genomic_DNA"/>
</dbReference>
<name>A0A1N6DIF4_9BACT</name>
<accession>A0A1N6DIF4</accession>
<dbReference type="OrthoDB" id="1274006at2"/>
<sequence length="249" mass="27876">MKRYMLLLFLLVPFSGYAQQQTINNYKYVLIPEKFSFLRESNQYELNTLTKSLLEEKGFAAYFDNSDIPKELAGNRCNALNAEVVQKKGLFVTNLTLLLKDCQGNIVFKSKEGKSREKEFDVSYTLALRDAFTSLNDVPYAYNGTTNAAPQQVTPAPAVAPATTPAPAPAPAETKDAAGTLYAQQTPTGYQLIDTTPRKVLTLFKTSVADYFIADNGTSHGIVLKKNGEWYFEYYKDDKLIAEKLLIKF</sequence>
<keyword evidence="1" id="KW-0732">Signal</keyword>
<gene>
    <name evidence="2" type="ORF">SAMN04488055_0775</name>
</gene>
<evidence type="ECO:0000256" key="1">
    <source>
        <dbReference type="SAM" id="SignalP"/>
    </source>
</evidence>
<keyword evidence="3" id="KW-1185">Reference proteome</keyword>
<dbReference type="Proteomes" id="UP000185003">
    <property type="component" value="Unassembled WGS sequence"/>
</dbReference>
<reference evidence="3" key="1">
    <citation type="submission" date="2016-11" db="EMBL/GenBank/DDBJ databases">
        <authorList>
            <person name="Varghese N."/>
            <person name="Submissions S."/>
        </authorList>
    </citation>
    <scope>NUCLEOTIDE SEQUENCE [LARGE SCALE GENOMIC DNA]</scope>
    <source>
        <strain evidence="3">DSM 24787</strain>
    </source>
</reference>
<organism evidence="2 3">
    <name type="scientific">Chitinophaga niabensis</name>
    <dbReference type="NCBI Taxonomy" id="536979"/>
    <lineage>
        <taxon>Bacteria</taxon>
        <taxon>Pseudomonadati</taxon>
        <taxon>Bacteroidota</taxon>
        <taxon>Chitinophagia</taxon>
        <taxon>Chitinophagales</taxon>
        <taxon>Chitinophagaceae</taxon>
        <taxon>Chitinophaga</taxon>
    </lineage>
</organism>
<feature type="signal peptide" evidence="1">
    <location>
        <begin position="1"/>
        <end position="18"/>
    </location>
</feature>
<feature type="chain" id="PRO_5012681127" evidence="1">
    <location>
        <begin position="19"/>
        <end position="249"/>
    </location>
</feature>
<proteinExistence type="predicted"/>
<evidence type="ECO:0000313" key="2">
    <source>
        <dbReference type="EMBL" id="SIN70464.1"/>
    </source>
</evidence>
<dbReference type="AlphaFoldDB" id="A0A1N6DIF4"/>
<dbReference type="RefSeq" id="WP_074237988.1">
    <property type="nucleotide sequence ID" value="NZ_FSRA01000001.1"/>
</dbReference>
<dbReference type="STRING" id="536979.SAMN04488055_0775"/>
<protein>
    <submittedName>
        <fullName evidence="2">Uncharacterized protein</fullName>
    </submittedName>
</protein>
<evidence type="ECO:0000313" key="3">
    <source>
        <dbReference type="Proteomes" id="UP000185003"/>
    </source>
</evidence>